<dbReference type="Proteomes" id="UP000039324">
    <property type="component" value="Unassembled WGS sequence"/>
</dbReference>
<gene>
    <name evidence="1" type="ORF">PBRA_009371</name>
    <name evidence="2" type="ORF">PLBR_LOCUS6706</name>
</gene>
<evidence type="ECO:0000313" key="4">
    <source>
        <dbReference type="Proteomes" id="UP000290189"/>
    </source>
</evidence>
<evidence type="ECO:0000313" key="2">
    <source>
        <dbReference type="EMBL" id="SPQ99491.1"/>
    </source>
</evidence>
<dbReference type="EMBL" id="CDSF01000145">
    <property type="protein sequence ID" value="CEP03486.1"/>
    <property type="molecule type" value="Genomic_DNA"/>
</dbReference>
<keyword evidence="3" id="KW-1185">Reference proteome</keyword>
<accession>A0A0G4J867</accession>
<evidence type="ECO:0000313" key="3">
    <source>
        <dbReference type="Proteomes" id="UP000039324"/>
    </source>
</evidence>
<proteinExistence type="predicted"/>
<geneLocation type="mitochondrion" evidence="2"/>
<sequence length="387" mass="42578">MGNCMAAEGLTCNEPYANGIRVALSDDERELVYGAYMEAVRAAYAGCMTFKEELCTVAALLLVVVQEIYHGRRKLPTGVPFTWTFLFADCMEAYLRQTGRPGDSAARIALRSVLARRVGQWSPDYSVDDASAAIGAAVLKAVGDQTGPRPQQILLDTDEWLKTRITATTNARDLIDAAEHKATFARRASTVVMRPSPVCAVSRADTAPFSIHLLSRWITVHLRLREPAVFRSTSVQVNGEVYDFAGSRATTSHMFAALLHEANDARVDARFAAVRAYLDVRFFCPFGVDGNEDLAVMVLDSVLLRGGWQLPSMHPIQMATCSARDRQVFGNLLEIVVNTARPVIHEPAPGCTQRLAETYPALNKRRSSRSDVARGLSSLYPSVRRSH</sequence>
<dbReference type="EMBL" id="OVEO01000012">
    <property type="protein sequence ID" value="SPQ99491.1"/>
    <property type="molecule type" value="Genomic_DNA"/>
</dbReference>
<reference evidence="2 4" key="2">
    <citation type="submission" date="2018-03" db="EMBL/GenBank/DDBJ databases">
        <authorList>
            <person name="Fogelqvist J."/>
        </authorList>
    </citation>
    <scope>NUCLEOTIDE SEQUENCE [LARGE SCALE GENOMIC DNA]</scope>
</reference>
<dbReference type="AlphaFoldDB" id="A0A0G4J867"/>
<name>A0A0G4J867_PLABS</name>
<evidence type="ECO:0000313" key="1">
    <source>
        <dbReference type="EMBL" id="CEP03486.1"/>
    </source>
</evidence>
<protein>
    <submittedName>
        <fullName evidence="1">Uncharacterized protein</fullName>
    </submittedName>
</protein>
<dbReference type="Proteomes" id="UP000290189">
    <property type="component" value="Unassembled WGS sequence"/>
</dbReference>
<keyword evidence="2" id="KW-0496">Mitochondrion</keyword>
<reference evidence="1 3" key="1">
    <citation type="submission" date="2015-02" db="EMBL/GenBank/DDBJ databases">
        <authorList>
            <person name="Chooi Y.-H."/>
        </authorList>
    </citation>
    <scope>NUCLEOTIDE SEQUENCE [LARGE SCALE GENOMIC DNA]</scope>
    <source>
        <strain evidence="1">E3</strain>
    </source>
</reference>
<organism evidence="1 3">
    <name type="scientific">Plasmodiophora brassicae</name>
    <name type="common">Clubroot disease agent</name>
    <dbReference type="NCBI Taxonomy" id="37360"/>
    <lineage>
        <taxon>Eukaryota</taxon>
        <taxon>Sar</taxon>
        <taxon>Rhizaria</taxon>
        <taxon>Endomyxa</taxon>
        <taxon>Phytomyxea</taxon>
        <taxon>Plasmodiophorida</taxon>
        <taxon>Plasmodiophoridae</taxon>
        <taxon>Plasmodiophora</taxon>
    </lineage>
</organism>